<accession>A0A193GYC8</accession>
<dbReference type="EMBL" id="KX231828">
    <property type="protein sequence ID" value="ANN86133.1"/>
    <property type="molecule type" value="Genomic_DNA"/>
</dbReference>
<dbReference type="InterPro" id="IPR008861">
    <property type="entry name" value="GpX-like"/>
</dbReference>
<proteinExistence type="predicted"/>
<dbReference type="Proteomes" id="UP000201689">
    <property type="component" value="Segment"/>
</dbReference>
<dbReference type="RefSeq" id="YP_009284289.1">
    <property type="nucleotide sequence ID" value="NC_031048.1"/>
</dbReference>
<evidence type="ECO:0000313" key="2">
    <source>
        <dbReference type="Proteomes" id="UP000201689"/>
    </source>
</evidence>
<protein>
    <submittedName>
        <fullName evidence="1">Putative tail protein X</fullName>
    </submittedName>
</protein>
<organism evidence="1 2">
    <name type="scientific">Enterobacter phage Arya</name>
    <dbReference type="NCBI Taxonomy" id="1864622"/>
    <lineage>
        <taxon>Viruses</taxon>
        <taxon>Duplodnaviria</taxon>
        <taxon>Heunggongvirae</taxon>
        <taxon>Uroviricota</taxon>
        <taxon>Caudoviricetes</taxon>
        <taxon>Iiscvirinae</taxon>
        <taxon>Aryavirus</taxon>
        <taxon>Aryavirus arya</taxon>
    </lineage>
</organism>
<evidence type="ECO:0000313" key="1">
    <source>
        <dbReference type="EMBL" id="ANN86133.1"/>
    </source>
</evidence>
<dbReference type="GeneID" id="29064932"/>
<sequence>MAAQTYVTSDGDTADYIAWKYYGNQDPGTVEALVDANKGLADIGPLLPAGMVITLPEISTPATQQGIKLWD</sequence>
<dbReference type="OrthoDB" id="21776at10239"/>
<dbReference type="Gene3D" id="3.10.350.10">
    <property type="entry name" value="LysM domain"/>
    <property type="match status" value="1"/>
</dbReference>
<reference evidence="1 2" key="2">
    <citation type="submission" date="2016-07" db="EMBL/GenBank/DDBJ databases">
        <title>Whole genome sequeicing and characterization of Enterobacter phage Arya isolated from the termite gut.</title>
        <authorList>
            <person name="Tikhe C."/>
            <person name="Husseneder C."/>
        </authorList>
    </citation>
    <scope>NUCLEOTIDE SEQUENCE [LARGE SCALE GENOMIC DNA]</scope>
</reference>
<dbReference type="Pfam" id="PF05489">
    <property type="entry name" value="Phage_tail_X"/>
    <property type="match status" value="1"/>
</dbReference>
<keyword evidence="2" id="KW-1185">Reference proteome</keyword>
<name>A0A193GYC8_9CAUD</name>
<dbReference type="InterPro" id="IPR036779">
    <property type="entry name" value="LysM_dom_sf"/>
</dbReference>
<gene>
    <name evidence="1" type="ORF">BI096_gp25</name>
</gene>
<reference evidence="1 2" key="1">
    <citation type="submission" date="2016-05" db="EMBL/GenBank/DDBJ databases">
        <authorList>
            <person name="Lavstsen T."/>
            <person name="Jespersen J.S."/>
        </authorList>
    </citation>
    <scope>NUCLEOTIDE SEQUENCE [LARGE SCALE GENOMIC DNA]</scope>
</reference>
<dbReference type="KEGG" id="vg:29064932"/>